<keyword evidence="1" id="KW-0812">Transmembrane</keyword>
<feature type="transmembrane region" description="Helical" evidence="1">
    <location>
        <begin position="109"/>
        <end position="130"/>
    </location>
</feature>
<dbReference type="EMBL" id="JANBVO010000063">
    <property type="protein sequence ID" value="KAJ9131815.1"/>
    <property type="molecule type" value="Genomic_DNA"/>
</dbReference>
<protein>
    <submittedName>
        <fullName evidence="2">Uncharacterized protein</fullName>
    </submittedName>
</protein>
<proteinExistence type="predicted"/>
<feature type="transmembrane region" description="Helical" evidence="1">
    <location>
        <begin position="216"/>
        <end position="234"/>
    </location>
</feature>
<evidence type="ECO:0000313" key="3">
    <source>
        <dbReference type="Proteomes" id="UP001174694"/>
    </source>
</evidence>
<keyword evidence="3" id="KW-1185">Reference proteome</keyword>
<dbReference type="Proteomes" id="UP001174694">
    <property type="component" value="Unassembled WGS sequence"/>
</dbReference>
<feature type="transmembrane region" description="Helical" evidence="1">
    <location>
        <begin position="268"/>
        <end position="289"/>
    </location>
</feature>
<comment type="caution">
    <text evidence="2">The sequence shown here is derived from an EMBL/GenBank/DDBJ whole genome shotgun (WGS) entry which is preliminary data.</text>
</comment>
<evidence type="ECO:0000313" key="2">
    <source>
        <dbReference type="EMBL" id="KAJ9131815.1"/>
    </source>
</evidence>
<dbReference type="AlphaFoldDB" id="A0AA38VDH4"/>
<keyword evidence="1" id="KW-0472">Membrane</keyword>
<name>A0AA38VDH4_9PEZI</name>
<feature type="transmembrane region" description="Helical" evidence="1">
    <location>
        <begin position="240"/>
        <end position="261"/>
    </location>
</feature>
<reference evidence="2" key="1">
    <citation type="submission" date="2022-07" db="EMBL/GenBank/DDBJ databases">
        <title>Fungi with potential for degradation of polypropylene.</title>
        <authorList>
            <person name="Gostincar C."/>
        </authorList>
    </citation>
    <scope>NUCLEOTIDE SEQUENCE</scope>
    <source>
        <strain evidence="2">EXF-13308</strain>
    </source>
</reference>
<accession>A0AA38VDH4</accession>
<keyword evidence="1" id="KW-1133">Transmembrane helix</keyword>
<evidence type="ECO:0000256" key="1">
    <source>
        <dbReference type="SAM" id="Phobius"/>
    </source>
</evidence>
<organism evidence="2 3">
    <name type="scientific">Pleurostoma richardsiae</name>
    <dbReference type="NCBI Taxonomy" id="41990"/>
    <lineage>
        <taxon>Eukaryota</taxon>
        <taxon>Fungi</taxon>
        <taxon>Dikarya</taxon>
        <taxon>Ascomycota</taxon>
        <taxon>Pezizomycotina</taxon>
        <taxon>Sordariomycetes</taxon>
        <taxon>Sordariomycetidae</taxon>
        <taxon>Calosphaeriales</taxon>
        <taxon>Pleurostomataceae</taxon>
        <taxon>Pleurostoma</taxon>
    </lineage>
</organism>
<gene>
    <name evidence="2" type="ORF">NKR23_g11556</name>
</gene>
<sequence length="297" mass="33514">MTGYASTNKAFIPDLDGNLIPFSNFRPLVYIIHDGDRIGWPKDFAVVWERYSTDEDPVIAEGSHFVVDGEASQSPNYLNLANVSSYVRNYGFYGLKNTTSKYQWGFSFIQLYIVLVLSLLWSIAMLCVWLEASRKLPIPGWPEVPRGWRSVLALAEAMRQDFAEADIDPYTLTDSQLKDEIRHRLRGSQMALDTPPGTANDADMLGAMAEIVRSNVAWCVAFVIFAALSIALPVRQAVSWLPWLTFFLTMVFAVWFAVMLGRTTGSRLFMMFVWSIVGAAVAVVVSQVLPYDYRDYE</sequence>